<dbReference type="InterPro" id="IPR000374">
    <property type="entry name" value="PC_trans"/>
</dbReference>
<feature type="transmembrane region" description="Helical" evidence="19">
    <location>
        <begin position="139"/>
        <end position="159"/>
    </location>
</feature>
<comment type="caution">
    <text evidence="20">The sequence shown here is derived from an EMBL/GenBank/DDBJ whole genome shotgun (WGS) entry which is preliminary data.</text>
</comment>
<keyword evidence="15 19" id="KW-0472">Membrane</keyword>
<evidence type="ECO:0000256" key="19">
    <source>
        <dbReference type="SAM" id="Phobius"/>
    </source>
</evidence>
<evidence type="ECO:0000256" key="10">
    <source>
        <dbReference type="ARBA" id="ARBA00022679"/>
    </source>
</evidence>
<protein>
    <recommendedName>
        <fullName evidence="7 18">Phosphatidate cytidylyltransferase</fullName>
        <ecNumber evidence="6 18">2.7.7.41</ecNumber>
    </recommendedName>
</protein>
<reference evidence="20" key="1">
    <citation type="submission" date="2022-10" db="EMBL/GenBank/DDBJ databases">
        <authorList>
            <person name="Yu W.X."/>
        </authorList>
    </citation>
    <scope>NUCLEOTIDE SEQUENCE</scope>
    <source>
        <strain evidence="20">D04</strain>
    </source>
</reference>
<proteinExistence type="inferred from homology"/>
<sequence>MSNFWQRTLTGIFFVSILAGGIYYHQMSFLILFLLIVIGGIHEMTRLFSQTETKIDFIPTVCLGGVIFISAYLVQSKMASPSLFLVIIPIVCFLFIRELFKRNKYPLLNVAMSLLTACYIAVPFALMNLLAFDKGIYNFHLPLSVFILVWINDTGAYLSGITIGKHKLFERISPKKTWEGTLGGFSLTLAAGYVLSLFWDNLNTFEWMVFAAIVSIMAVLGDLAESMFKRSVGVKDSGNILPGHGGILDRFDAVLFAIPMAVFYINLFVR</sequence>
<name>A0AAE3MCT8_9BACT</name>
<evidence type="ECO:0000256" key="18">
    <source>
        <dbReference type="RuleBase" id="RU003938"/>
    </source>
</evidence>
<dbReference type="Proteomes" id="UP001207408">
    <property type="component" value="Unassembled WGS sequence"/>
</dbReference>
<keyword evidence="11 18" id="KW-0812">Transmembrane</keyword>
<evidence type="ECO:0000256" key="5">
    <source>
        <dbReference type="ARBA" id="ARBA00010185"/>
    </source>
</evidence>
<evidence type="ECO:0000256" key="3">
    <source>
        <dbReference type="ARBA" id="ARBA00005119"/>
    </source>
</evidence>
<evidence type="ECO:0000256" key="12">
    <source>
        <dbReference type="ARBA" id="ARBA00022695"/>
    </source>
</evidence>
<evidence type="ECO:0000256" key="6">
    <source>
        <dbReference type="ARBA" id="ARBA00012487"/>
    </source>
</evidence>
<dbReference type="GO" id="GO:0004605">
    <property type="term" value="F:phosphatidate cytidylyltransferase activity"/>
    <property type="evidence" value="ECO:0007669"/>
    <property type="project" value="UniProtKB-EC"/>
</dbReference>
<keyword evidence="21" id="KW-1185">Reference proteome</keyword>
<evidence type="ECO:0000256" key="8">
    <source>
        <dbReference type="ARBA" id="ARBA00022475"/>
    </source>
</evidence>
<evidence type="ECO:0000256" key="17">
    <source>
        <dbReference type="ARBA" id="ARBA00023264"/>
    </source>
</evidence>
<evidence type="ECO:0000256" key="1">
    <source>
        <dbReference type="ARBA" id="ARBA00001698"/>
    </source>
</evidence>
<organism evidence="20 21">
    <name type="scientific">Plebeiibacterium marinum</name>
    <dbReference type="NCBI Taxonomy" id="2992111"/>
    <lineage>
        <taxon>Bacteria</taxon>
        <taxon>Pseudomonadati</taxon>
        <taxon>Bacteroidota</taxon>
        <taxon>Bacteroidia</taxon>
        <taxon>Marinilabiliales</taxon>
        <taxon>Marinilabiliaceae</taxon>
        <taxon>Plebeiibacterium</taxon>
    </lineage>
</organism>
<keyword evidence="12 18" id="KW-0548">Nucleotidyltransferase</keyword>
<dbReference type="EMBL" id="JAPDPI010000009">
    <property type="protein sequence ID" value="MCW3805279.1"/>
    <property type="molecule type" value="Genomic_DNA"/>
</dbReference>
<evidence type="ECO:0000313" key="21">
    <source>
        <dbReference type="Proteomes" id="UP001207408"/>
    </source>
</evidence>
<keyword evidence="16" id="KW-0594">Phospholipid biosynthesis</keyword>
<feature type="transmembrane region" description="Helical" evidence="19">
    <location>
        <begin position="12"/>
        <end position="37"/>
    </location>
</feature>
<dbReference type="EC" id="2.7.7.41" evidence="6 18"/>
<evidence type="ECO:0000256" key="15">
    <source>
        <dbReference type="ARBA" id="ARBA00023136"/>
    </source>
</evidence>
<evidence type="ECO:0000256" key="14">
    <source>
        <dbReference type="ARBA" id="ARBA00023098"/>
    </source>
</evidence>
<gene>
    <name evidence="20" type="ORF">OM074_06545</name>
</gene>
<feature type="transmembrane region" description="Helical" evidence="19">
    <location>
        <begin position="57"/>
        <end position="75"/>
    </location>
</feature>
<comment type="catalytic activity">
    <reaction evidence="1 18">
        <text>a 1,2-diacyl-sn-glycero-3-phosphate + CTP + H(+) = a CDP-1,2-diacyl-sn-glycerol + diphosphate</text>
        <dbReference type="Rhea" id="RHEA:16229"/>
        <dbReference type="ChEBI" id="CHEBI:15378"/>
        <dbReference type="ChEBI" id="CHEBI:33019"/>
        <dbReference type="ChEBI" id="CHEBI:37563"/>
        <dbReference type="ChEBI" id="CHEBI:58332"/>
        <dbReference type="ChEBI" id="CHEBI:58608"/>
        <dbReference type="EC" id="2.7.7.41"/>
    </reaction>
</comment>
<evidence type="ECO:0000256" key="7">
    <source>
        <dbReference type="ARBA" id="ARBA00019373"/>
    </source>
</evidence>
<dbReference type="GO" id="GO:0005886">
    <property type="term" value="C:plasma membrane"/>
    <property type="evidence" value="ECO:0007669"/>
    <property type="project" value="UniProtKB-SubCell"/>
</dbReference>
<keyword evidence="8" id="KW-1003">Cell membrane</keyword>
<feature type="transmembrane region" description="Helical" evidence="19">
    <location>
        <begin position="251"/>
        <end position="269"/>
    </location>
</feature>
<evidence type="ECO:0000256" key="4">
    <source>
        <dbReference type="ARBA" id="ARBA00005189"/>
    </source>
</evidence>
<keyword evidence="13 19" id="KW-1133">Transmembrane helix</keyword>
<accession>A0AAE3MCT8</accession>
<evidence type="ECO:0000256" key="13">
    <source>
        <dbReference type="ARBA" id="ARBA00022989"/>
    </source>
</evidence>
<keyword evidence="10 18" id="KW-0808">Transferase</keyword>
<dbReference type="AlphaFoldDB" id="A0AAE3MCT8"/>
<dbReference type="RefSeq" id="WP_301198602.1">
    <property type="nucleotide sequence ID" value="NZ_JAPDPI010000009.1"/>
</dbReference>
<dbReference type="Pfam" id="PF01148">
    <property type="entry name" value="CTP_transf_1"/>
    <property type="match status" value="1"/>
</dbReference>
<comment type="pathway">
    <text evidence="3 18">Phospholipid metabolism; CDP-diacylglycerol biosynthesis; CDP-diacylglycerol from sn-glycerol 3-phosphate: step 3/3.</text>
</comment>
<keyword evidence="14" id="KW-0443">Lipid metabolism</keyword>
<keyword evidence="17" id="KW-1208">Phospholipid metabolism</keyword>
<evidence type="ECO:0000256" key="11">
    <source>
        <dbReference type="ARBA" id="ARBA00022692"/>
    </source>
</evidence>
<dbReference type="GO" id="GO:0016024">
    <property type="term" value="P:CDP-diacylglycerol biosynthetic process"/>
    <property type="evidence" value="ECO:0007669"/>
    <property type="project" value="TreeGrafter"/>
</dbReference>
<evidence type="ECO:0000256" key="16">
    <source>
        <dbReference type="ARBA" id="ARBA00023209"/>
    </source>
</evidence>
<evidence type="ECO:0000313" key="20">
    <source>
        <dbReference type="EMBL" id="MCW3805279.1"/>
    </source>
</evidence>
<feature type="transmembrane region" description="Helical" evidence="19">
    <location>
        <begin position="205"/>
        <end position="224"/>
    </location>
</feature>
<dbReference type="PANTHER" id="PTHR46382">
    <property type="entry name" value="PHOSPHATIDATE CYTIDYLYLTRANSFERASE"/>
    <property type="match status" value="1"/>
</dbReference>
<keyword evidence="9" id="KW-0444">Lipid biosynthesis</keyword>
<dbReference type="PROSITE" id="PS01315">
    <property type="entry name" value="CDS"/>
    <property type="match status" value="1"/>
</dbReference>
<feature type="transmembrane region" description="Helical" evidence="19">
    <location>
        <begin position="81"/>
        <end position="100"/>
    </location>
</feature>
<evidence type="ECO:0000256" key="9">
    <source>
        <dbReference type="ARBA" id="ARBA00022516"/>
    </source>
</evidence>
<feature type="transmembrane region" description="Helical" evidence="19">
    <location>
        <begin position="180"/>
        <end position="199"/>
    </location>
</feature>
<comment type="subcellular location">
    <subcellularLocation>
        <location evidence="2">Cell membrane</location>
        <topology evidence="2">Multi-pass membrane protein</topology>
    </subcellularLocation>
</comment>
<comment type="similarity">
    <text evidence="5 18">Belongs to the CDS family.</text>
</comment>
<feature type="transmembrane region" description="Helical" evidence="19">
    <location>
        <begin position="107"/>
        <end position="127"/>
    </location>
</feature>
<evidence type="ECO:0000256" key="2">
    <source>
        <dbReference type="ARBA" id="ARBA00004651"/>
    </source>
</evidence>
<comment type="pathway">
    <text evidence="4">Lipid metabolism.</text>
</comment>
<dbReference type="PANTHER" id="PTHR46382:SF1">
    <property type="entry name" value="PHOSPHATIDATE CYTIDYLYLTRANSFERASE"/>
    <property type="match status" value="1"/>
</dbReference>